<comment type="caution">
    <text evidence="2">The sequence shown here is derived from an EMBL/GenBank/DDBJ whole genome shotgun (WGS) entry which is preliminary data.</text>
</comment>
<dbReference type="AlphaFoldDB" id="A0A0F6IEX6"/>
<evidence type="ECO:0000256" key="1">
    <source>
        <dbReference type="SAM" id="MobiDB-lite"/>
    </source>
</evidence>
<feature type="region of interest" description="Disordered" evidence="1">
    <location>
        <begin position="1"/>
        <end position="26"/>
    </location>
</feature>
<proteinExistence type="predicted"/>
<reference evidence="2 3" key="1">
    <citation type="submission" date="2013-01" db="EMBL/GenBank/DDBJ databases">
        <authorList>
            <person name="Harkins D.M."/>
            <person name="Durkin A.S."/>
            <person name="Brinkac L.M."/>
            <person name="Haft D.H."/>
            <person name="Selengut J.D."/>
            <person name="Sanka R."/>
            <person name="DePew J."/>
            <person name="Purushe J."/>
            <person name="Peacock S.J."/>
            <person name="Thaipadungpanit J."/>
            <person name="Wuthiekanun V.W."/>
            <person name="Day N.P."/>
            <person name="Vinetz J.M."/>
            <person name="Sutton G.G."/>
            <person name="Nierman W.C."/>
            <person name="Fouts D.E."/>
        </authorList>
    </citation>
    <scope>NUCLEOTIDE SEQUENCE [LARGE SCALE GENOMIC DNA]</scope>
    <source>
        <strain evidence="2 3">FPW1039</strain>
    </source>
</reference>
<dbReference type="EMBL" id="AKWR02000120">
    <property type="protein sequence ID" value="EMJ36601.1"/>
    <property type="molecule type" value="Genomic_DNA"/>
</dbReference>
<gene>
    <name evidence="2" type="ORF">LEP1GSC079_3917</name>
</gene>
<protein>
    <submittedName>
        <fullName evidence="2">Uncharacterized protein</fullName>
    </submittedName>
</protein>
<evidence type="ECO:0000313" key="2">
    <source>
        <dbReference type="EMBL" id="EMJ36601.1"/>
    </source>
</evidence>
<feature type="compositionally biased region" description="Basic and acidic residues" evidence="1">
    <location>
        <begin position="1"/>
        <end position="22"/>
    </location>
</feature>
<evidence type="ECO:0000313" key="3">
    <source>
        <dbReference type="Proteomes" id="UP000012164"/>
    </source>
</evidence>
<sequence>MQKVCFSDKEKFSAPPKNRENSAQRSLALSSNSMHRSLRVALQVALENSTQRFPMGRVVGWELSFTEDFVVIPTIDLEIQLFVGLVMIESVLLSLNAGLSRALENSGVSLPLALNGKRDLSLGNVC</sequence>
<organism evidence="2 3">
    <name type="scientific">Leptospira interrogans str. FPW1039</name>
    <dbReference type="NCBI Taxonomy" id="1193040"/>
    <lineage>
        <taxon>Bacteria</taxon>
        <taxon>Pseudomonadati</taxon>
        <taxon>Spirochaetota</taxon>
        <taxon>Spirochaetia</taxon>
        <taxon>Leptospirales</taxon>
        <taxon>Leptospiraceae</taxon>
        <taxon>Leptospira</taxon>
    </lineage>
</organism>
<dbReference type="Proteomes" id="UP000012164">
    <property type="component" value="Unassembled WGS sequence"/>
</dbReference>
<accession>A0A0F6IEX6</accession>
<name>A0A0F6IEX6_LEPIR</name>